<evidence type="ECO:0000313" key="3">
    <source>
        <dbReference type="EMBL" id="QRC94505.1"/>
    </source>
</evidence>
<dbReference type="OrthoDB" id="3776817at2759"/>
<dbReference type="Proteomes" id="UP000663193">
    <property type="component" value="Chromosome 4"/>
</dbReference>
<protein>
    <submittedName>
        <fullName evidence="3">Uncharacterized protein</fullName>
    </submittedName>
</protein>
<dbReference type="VEuPathDB" id="FungiDB:JI435_405930"/>
<sequence>MIFHIFLFTALCTAYSNPKDALINPRGEKVCMQQCGTSALKCPEAFWKEQFDMCYRCCAVWGETVIRVRCDEGGTGNGTMGRKGNETATVKEKDKGKNEGVGRELGFS</sequence>
<evidence type="ECO:0000256" key="2">
    <source>
        <dbReference type="SAM" id="SignalP"/>
    </source>
</evidence>
<evidence type="ECO:0000313" key="4">
    <source>
        <dbReference type="Proteomes" id="UP000663193"/>
    </source>
</evidence>
<organism evidence="3 4">
    <name type="scientific">Phaeosphaeria nodorum (strain SN15 / ATCC MYA-4574 / FGSC 10173)</name>
    <name type="common">Glume blotch fungus</name>
    <name type="synonym">Parastagonospora nodorum</name>
    <dbReference type="NCBI Taxonomy" id="321614"/>
    <lineage>
        <taxon>Eukaryota</taxon>
        <taxon>Fungi</taxon>
        <taxon>Dikarya</taxon>
        <taxon>Ascomycota</taxon>
        <taxon>Pezizomycotina</taxon>
        <taxon>Dothideomycetes</taxon>
        <taxon>Pleosporomycetidae</taxon>
        <taxon>Pleosporales</taxon>
        <taxon>Pleosporineae</taxon>
        <taxon>Phaeosphaeriaceae</taxon>
        <taxon>Parastagonospora</taxon>
    </lineage>
</organism>
<reference evidence="4" key="1">
    <citation type="journal article" date="2021" name="BMC Genomics">
        <title>Chromosome-level genome assembly and manually-curated proteome of model necrotroph Parastagonospora nodorum Sn15 reveals a genome-wide trove of candidate effector homologs, and redundancy of virulence-related functions within an accessory chromosome.</title>
        <authorList>
            <person name="Bertazzoni S."/>
            <person name="Jones D.A.B."/>
            <person name="Phan H.T."/>
            <person name="Tan K.-C."/>
            <person name="Hane J.K."/>
        </authorList>
    </citation>
    <scope>NUCLEOTIDE SEQUENCE [LARGE SCALE GENOMIC DNA]</scope>
    <source>
        <strain evidence="4">SN15 / ATCC MYA-4574 / FGSC 10173)</strain>
    </source>
</reference>
<keyword evidence="2" id="KW-0732">Signal</keyword>
<name>A0A7U2F0N5_PHANO</name>
<feature type="chain" id="PRO_5030945728" evidence="2">
    <location>
        <begin position="17"/>
        <end position="108"/>
    </location>
</feature>
<accession>A0A7U2F0N5</accession>
<proteinExistence type="predicted"/>
<gene>
    <name evidence="3" type="ORF">JI435_405930</name>
</gene>
<dbReference type="EMBL" id="CP069026">
    <property type="protein sequence ID" value="QRC94505.1"/>
    <property type="molecule type" value="Genomic_DNA"/>
</dbReference>
<feature type="signal peptide" evidence="2">
    <location>
        <begin position="1"/>
        <end position="16"/>
    </location>
</feature>
<feature type="compositionally biased region" description="Basic and acidic residues" evidence="1">
    <location>
        <begin position="83"/>
        <end position="102"/>
    </location>
</feature>
<keyword evidence="4" id="KW-1185">Reference proteome</keyword>
<evidence type="ECO:0000256" key="1">
    <source>
        <dbReference type="SAM" id="MobiDB-lite"/>
    </source>
</evidence>
<dbReference type="AlphaFoldDB" id="A0A7U2F0N5"/>
<feature type="region of interest" description="Disordered" evidence="1">
    <location>
        <begin position="74"/>
        <end position="108"/>
    </location>
</feature>